<evidence type="ECO:0000313" key="3">
    <source>
        <dbReference type="Proteomes" id="UP000027190"/>
    </source>
</evidence>
<feature type="transmembrane region" description="Helical" evidence="1">
    <location>
        <begin position="12"/>
        <end position="35"/>
    </location>
</feature>
<dbReference type="PROSITE" id="PS51257">
    <property type="entry name" value="PROKAR_LIPOPROTEIN"/>
    <property type="match status" value="1"/>
</dbReference>
<dbReference type="PATRIC" id="fig|1280947.3.peg.411"/>
<dbReference type="AlphaFoldDB" id="A0A062UGR3"/>
<dbReference type="Proteomes" id="UP000027190">
    <property type="component" value="Unassembled WGS sequence"/>
</dbReference>
<keyword evidence="1" id="KW-0472">Membrane</keyword>
<reference evidence="2 3" key="1">
    <citation type="journal article" date="2014" name="Antonie Van Leeuwenhoek">
        <title>Hyphomonas beringensis sp. nov. and Hyphomonas chukchiensis sp. nov., isolated from surface seawater of the Bering Sea and Chukchi Sea.</title>
        <authorList>
            <person name="Li C."/>
            <person name="Lai Q."/>
            <person name="Li G."/>
            <person name="Dong C."/>
            <person name="Wang J."/>
            <person name="Liao Y."/>
            <person name="Shao Z."/>
        </authorList>
    </citation>
    <scope>NUCLEOTIDE SEQUENCE [LARGE SCALE GENOMIC DNA]</scope>
    <source>
        <strain evidence="2 3">BH-BN04-4</strain>
    </source>
</reference>
<dbReference type="eggNOG" id="ENOG5031AUN">
    <property type="taxonomic scope" value="Bacteria"/>
</dbReference>
<organism evidence="2 3">
    <name type="scientific">Hyphomonas chukchiensis</name>
    <dbReference type="NCBI Taxonomy" id="1280947"/>
    <lineage>
        <taxon>Bacteria</taxon>
        <taxon>Pseudomonadati</taxon>
        <taxon>Pseudomonadota</taxon>
        <taxon>Alphaproteobacteria</taxon>
        <taxon>Hyphomonadales</taxon>
        <taxon>Hyphomonadaceae</taxon>
        <taxon>Hyphomonas</taxon>
    </lineage>
</organism>
<keyword evidence="3" id="KW-1185">Reference proteome</keyword>
<dbReference type="STRING" id="1280947.HY30_02085"/>
<keyword evidence="1" id="KW-1133">Transmembrane helix</keyword>
<sequence>MTFDARGGKGPAISSNALFACAVVAVVGGAFLAVLNFPASSEKGEAPQAIVALAGTESLQAPDGFSSRPATYYFETLARLDPSASASLQSRLGKADGKTGGDHADIVLIHGAALLKERATDLAQADTSHIDGILVMTRDRLKSASRAGNIWCDGNQYADLDESALRNPAAFEQSFARLEGPLQDYGFELMAHLLLAADDGARNPVARGPVTHADKAALQGVVMSMLSDPQVVPLIMAAQTSADPDELRRKLNVCELGATAMTALKTLPQDTKGRVFADLVKQLAEGNADLAGLTHY</sequence>
<name>A0A062UGR3_9PROT</name>
<keyword evidence="1" id="KW-0812">Transmembrane</keyword>
<proteinExistence type="predicted"/>
<accession>A0A062UGR3</accession>
<evidence type="ECO:0000256" key="1">
    <source>
        <dbReference type="SAM" id="Phobius"/>
    </source>
</evidence>
<dbReference type="OrthoDB" id="7617352at2"/>
<comment type="caution">
    <text evidence="2">The sequence shown here is derived from an EMBL/GenBank/DDBJ whole genome shotgun (WGS) entry which is preliminary data.</text>
</comment>
<evidence type="ECO:0000313" key="2">
    <source>
        <dbReference type="EMBL" id="KCZ61153.1"/>
    </source>
</evidence>
<protein>
    <submittedName>
        <fullName evidence="2">Uncharacterized protein</fullName>
    </submittedName>
</protein>
<dbReference type="EMBL" id="AWFG01000001">
    <property type="protein sequence ID" value="KCZ61153.1"/>
    <property type="molecule type" value="Genomic_DNA"/>
</dbReference>
<dbReference type="RefSeq" id="WP_034736340.1">
    <property type="nucleotide sequence ID" value="NZ_AWFG01000001.1"/>
</dbReference>
<gene>
    <name evidence="2" type="ORF">HY30_02085</name>
</gene>